<evidence type="ECO:0000256" key="3">
    <source>
        <dbReference type="SAM" id="SignalP"/>
    </source>
</evidence>
<dbReference type="OrthoDB" id="511982at2759"/>
<accession>A0A0L0DST7</accession>
<evidence type="ECO:0000313" key="5">
    <source>
        <dbReference type="EMBL" id="KNC55071.1"/>
    </source>
</evidence>
<dbReference type="PANTHER" id="PTHR42996:SF1">
    <property type="entry name" value="PHOSPHATE-BINDING PROTEIN PSTS"/>
    <property type="match status" value="1"/>
</dbReference>
<dbReference type="PANTHER" id="PTHR42996">
    <property type="entry name" value="PHOSPHATE-BINDING PROTEIN PSTS"/>
    <property type="match status" value="1"/>
</dbReference>
<keyword evidence="5" id="KW-0067">ATP-binding</keyword>
<feature type="domain" description="PBP" evidence="4">
    <location>
        <begin position="32"/>
        <end position="351"/>
    </location>
</feature>
<evidence type="ECO:0000259" key="4">
    <source>
        <dbReference type="Pfam" id="PF12849"/>
    </source>
</evidence>
<dbReference type="EMBL" id="GL349494">
    <property type="protein sequence ID" value="KNC55071.1"/>
    <property type="molecule type" value="Genomic_DNA"/>
</dbReference>
<keyword evidence="2" id="KW-0812">Transmembrane</keyword>
<evidence type="ECO:0000256" key="1">
    <source>
        <dbReference type="ARBA" id="ARBA00008725"/>
    </source>
</evidence>
<feature type="transmembrane region" description="Helical" evidence="2">
    <location>
        <begin position="470"/>
        <end position="493"/>
    </location>
</feature>
<dbReference type="STRING" id="461836.A0A0L0DST7"/>
<dbReference type="RefSeq" id="XP_013753374.1">
    <property type="nucleotide sequence ID" value="XM_013897920.1"/>
</dbReference>
<organism evidence="5 6">
    <name type="scientific">Thecamonas trahens ATCC 50062</name>
    <dbReference type="NCBI Taxonomy" id="461836"/>
    <lineage>
        <taxon>Eukaryota</taxon>
        <taxon>Apusozoa</taxon>
        <taxon>Apusomonadida</taxon>
        <taxon>Apusomonadidae</taxon>
        <taxon>Thecamonas</taxon>
    </lineage>
</organism>
<feature type="signal peptide" evidence="3">
    <location>
        <begin position="1"/>
        <end position="25"/>
    </location>
</feature>
<dbReference type="OMA" id="MMARTKP"/>
<protein>
    <submittedName>
        <fullName evidence="5">ATP-binding cassette superfamily protein</fullName>
    </submittedName>
</protein>
<comment type="similarity">
    <text evidence="1">Belongs to the PstS family.</text>
</comment>
<dbReference type="GO" id="GO:0005524">
    <property type="term" value="F:ATP binding"/>
    <property type="evidence" value="ECO:0007669"/>
    <property type="project" value="UniProtKB-KW"/>
</dbReference>
<feature type="chain" id="PRO_5005537863" evidence="3">
    <location>
        <begin position="26"/>
        <end position="546"/>
    </location>
</feature>
<dbReference type="Gene3D" id="3.40.190.10">
    <property type="entry name" value="Periplasmic binding protein-like II"/>
    <property type="match status" value="2"/>
</dbReference>
<keyword evidence="6" id="KW-1185">Reference proteome</keyword>
<reference evidence="5 6" key="1">
    <citation type="submission" date="2010-05" db="EMBL/GenBank/DDBJ databases">
        <title>The Genome Sequence of Thecamonas trahens ATCC 50062.</title>
        <authorList>
            <consortium name="The Broad Institute Genome Sequencing Platform"/>
            <person name="Russ C."/>
            <person name="Cuomo C."/>
            <person name="Shea T."/>
            <person name="Young S.K."/>
            <person name="Zeng Q."/>
            <person name="Koehrsen M."/>
            <person name="Haas B."/>
            <person name="Borodovsky M."/>
            <person name="Guigo R."/>
            <person name="Alvarado L."/>
            <person name="Berlin A."/>
            <person name="Bochicchio J."/>
            <person name="Borenstein D."/>
            <person name="Chapman S."/>
            <person name="Chen Z."/>
            <person name="Freedman E."/>
            <person name="Gellesch M."/>
            <person name="Goldberg J."/>
            <person name="Griggs A."/>
            <person name="Gujja S."/>
            <person name="Heilman E."/>
            <person name="Heiman D."/>
            <person name="Hepburn T."/>
            <person name="Howarth C."/>
            <person name="Jen D."/>
            <person name="Larson L."/>
            <person name="Mehta T."/>
            <person name="Park D."/>
            <person name="Pearson M."/>
            <person name="Roberts A."/>
            <person name="Saif S."/>
            <person name="Shenoy N."/>
            <person name="Sisk P."/>
            <person name="Stolte C."/>
            <person name="Sykes S."/>
            <person name="Thomson T."/>
            <person name="Walk T."/>
            <person name="White J."/>
            <person name="Yandava C."/>
            <person name="Burger G."/>
            <person name="Gray M.W."/>
            <person name="Holland P.W.H."/>
            <person name="King N."/>
            <person name="Lang F.B.F."/>
            <person name="Roger A.J."/>
            <person name="Ruiz-Trillo I."/>
            <person name="Lander E."/>
            <person name="Nusbaum C."/>
        </authorList>
    </citation>
    <scope>NUCLEOTIDE SEQUENCE [LARGE SCALE GENOMIC DNA]</scope>
    <source>
        <strain evidence="5 6">ATCC 50062</strain>
    </source>
</reference>
<name>A0A0L0DST7_THETB</name>
<dbReference type="Proteomes" id="UP000054408">
    <property type="component" value="Unassembled WGS sequence"/>
</dbReference>
<dbReference type="eggNOG" id="ENOG502RM1E">
    <property type="taxonomic scope" value="Eukaryota"/>
</dbReference>
<dbReference type="SUPFAM" id="SSF53850">
    <property type="entry name" value="Periplasmic binding protein-like II"/>
    <property type="match status" value="1"/>
</dbReference>
<keyword evidence="2" id="KW-1133">Transmembrane helix</keyword>
<dbReference type="InterPro" id="IPR024370">
    <property type="entry name" value="PBP_domain"/>
</dbReference>
<keyword evidence="2" id="KW-0472">Membrane</keyword>
<dbReference type="AlphaFoldDB" id="A0A0L0DST7"/>
<evidence type="ECO:0000256" key="2">
    <source>
        <dbReference type="SAM" id="Phobius"/>
    </source>
</evidence>
<sequence>MTKMSAGMFAAVVAMAVVLASSADGFEELTLTLHGSGTTNPSRLLWLTDSLVTARSKVPIHATYRAVGSSAGRSEFVNNLNDYAASELPLSPSQSSDVASDGDVALHFPLHIGAIGVFVNLPTGSSIAPGAAVNLTAAAAAGIFSRTITTWDDAAIVGVNPGLTVPAGAAITVVHRVFGSSSTSLLAEFLNAAAPSQWLVRSSGGDAVAAVLDWPADTVGVEGSSQMAAKVGSTPGSIGYMDAGHGIDAGLAEVALQNAAGLFLTSAKADIAAAASVAPLPASSADAWDSVTLVNQPGTTTWPIVSFTYLLLRQNQTRGDTSGDVVYGQHRQQPDSGALLKAYAEFLFSTEGQELAAKFGFTKLPQTVIDLNAAGLATIRLHPDVPVFAFEESTDTVNGAKERTISVKRKSYELVALDDHDAQLTAAAASIDALTTKVAALEASASSGSGTAAMASSSGSSSDDSTTANVALAVAAIAIIFALAAGIVAALTLRKLSELRAVIDAVNDSLVPGKRSNKASHKYVKNELSRSASSVYSDVELRNVNV</sequence>
<keyword evidence="3" id="KW-0732">Signal</keyword>
<dbReference type="GeneID" id="25568837"/>
<keyword evidence="5" id="KW-0547">Nucleotide-binding</keyword>
<dbReference type="InterPro" id="IPR050962">
    <property type="entry name" value="Phosphate-bind_PstS"/>
</dbReference>
<dbReference type="Pfam" id="PF12849">
    <property type="entry name" value="PBP_like_2"/>
    <property type="match status" value="1"/>
</dbReference>
<proteinExistence type="inferred from homology"/>
<evidence type="ECO:0000313" key="6">
    <source>
        <dbReference type="Proteomes" id="UP000054408"/>
    </source>
</evidence>
<gene>
    <name evidence="5" type="ORF">AMSG_10668</name>
</gene>